<organism evidence="1 2">
    <name type="scientific">Leptospira ognonensis</name>
    <dbReference type="NCBI Taxonomy" id="2484945"/>
    <lineage>
        <taxon>Bacteria</taxon>
        <taxon>Pseudomonadati</taxon>
        <taxon>Spirochaetota</taxon>
        <taxon>Spirochaetia</taxon>
        <taxon>Leptospirales</taxon>
        <taxon>Leptospiraceae</taxon>
        <taxon>Leptospira</taxon>
    </lineage>
</organism>
<proteinExistence type="predicted"/>
<dbReference type="AlphaFoldDB" id="A0A4R9K8F9"/>
<evidence type="ECO:0000313" key="2">
    <source>
        <dbReference type="Proteomes" id="UP000297693"/>
    </source>
</evidence>
<gene>
    <name evidence="1" type="ORF">EHQ58_04930</name>
</gene>
<comment type="caution">
    <text evidence="1">The sequence shown here is derived from an EMBL/GenBank/DDBJ whole genome shotgun (WGS) entry which is preliminary data.</text>
</comment>
<keyword evidence="2" id="KW-1185">Reference proteome</keyword>
<dbReference type="EMBL" id="RQGD01000014">
    <property type="protein sequence ID" value="TGL61952.1"/>
    <property type="molecule type" value="Genomic_DNA"/>
</dbReference>
<name>A0A4R9K8F9_9LEPT</name>
<dbReference type="Gene3D" id="2.40.420.20">
    <property type="match status" value="1"/>
</dbReference>
<dbReference type="Proteomes" id="UP000297693">
    <property type="component" value="Unassembled WGS sequence"/>
</dbReference>
<protein>
    <submittedName>
        <fullName evidence="1">Uncharacterized protein</fullName>
    </submittedName>
</protein>
<sequence>MTDFSHVARVYFIVVDVYIEGIMAPFFRNLGISYSIFILSFCGKEMEYEIPTLFAKGYQVENSFPIQEILIRSRVVRGSRKNEYSLVFDSKYKNQLLAYKPSKIQLNLPYLNAPSFFVSITYKDAQILSSFHFPEGWIDSAELDGYFYIKNSQGWSVPINVIYSPLGENQYVIKLSNGRVSTLQVNVIEVANDQAIIMGKLEKGDILISSRQSEMIDGMTVKVNL</sequence>
<reference evidence="1" key="1">
    <citation type="journal article" date="2019" name="PLoS Negl. Trop. Dis.">
        <title>Revisiting the worldwide diversity of Leptospira species in the environment.</title>
        <authorList>
            <person name="Vincent A.T."/>
            <person name="Schiettekatte O."/>
            <person name="Bourhy P."/>
            <person name="Veyrier F.J."/>
            <person name="Picardeau M."/>
        </authorList>
    </citation>
    <scope>NUCLEOTIDE SEQUENCE [LARGE SCALE GENOMIC DNA]</scope>
    <source>
        <strain evidence="1">201702476</strain>
    </source>
</reference>
<evidence type="ECO:0000313" key="1">
    <source>
        <dbReference type="EMBL" id="TGL61952.1"/>
    </source>
</evidence>
<accession>A0A4R9K8F9</accession>